<dbReference type="Pfam" id="PF00169">
    <property type="entry name" value="PH"/>
    <property type="match status" value="1"/>
</dbReference>
<feature type="compositionally biased region" description="Low complexity" evidence="2">
    <location>
        <begin position="505"/>
        <end position="525"/>
    </location>
</feature>
<sequence>MADGWDNPGTSSPASSSPVSSPCCKSTQTWLPAESPLRPRWLSDQKEQEDDSGHHRVGVQTSEPPSSCVFGEFFCPSQGSAPLAPLAPLAGTIMASPWPQSDVVKQGYLGKLERNHRRYFVLRAGSDTGPSRLEWYKSREKFTAGRKSAGKAALFGSRKQGVIYLRCCLGVSRTGSSKKGHTVALYAKDQTMVLAVEDQQEQEEWYVAIKKLMEGERKDEEHGGGIDEDDDGYCSLPPAAFFKEVWPVSVKPRGLGRSKSLGGETRLCLTASSLILVKLGAISHLPSVTIPLLSVRRFGHLDGSFYLELGRSAPDGPGEIWMEAGDQGDPGVAQHIHEVVRETVHALRALPNFSQSPPSNQHQALLLSTRNRYKYRDKAVDMRPLTLALRNTNIHTSPTRSYIEPGKPNATKPESTPSLASRLSPVGSQRSSVPETGSYMEMKAEHRGDAACRLESWELEEEEEEERSDYMMMSPQGSRSSYVFAQDDYVSLESPYKDNRPPDSSPSSGLHTSFSSSTSDDYSPLRPSRPQTNELSQKTDAGQSQMSISFSTRPADEQKTAAQRRRHPAQTSSSSSFSPLRSVDGPHSMKSPVQASPNSDLGRSSPFPAAPDQSAFRRYRLSSCLMSCLQSEDRS</sequence>
<dbReference type="PROSITE" id="PS50003">
    <property type="entry name" value="PH_DOMAIN"/>
    <property type="match status" value="1"/>
</dbReference>
<reference evidence="5" key="1">
    <citation type="submission" date="2020-03" db="EMBL/GenBank/DDBJ databases">
        <authorList>
            <person name="Weist P."/>
        </authorList>
    </citation>
    <scope>NUCLEOTIDE SEQUENCE</scope>
</reference>
<feature type="domain" description="IRS-type PTB" evidence="4">
    <location>
        <begin position="242"/>
        <end position="348"/>
    </location>
</feature>
<feature type="compositionally biased region" description="Polar residues" evidence="2">
    <location>
        <begin position="529"/>
        <end position="552"/>
    </location>
</feature>
<feature type="region of interest" description="Disordered" evidence="2">
    <location>
        <begin position="397"/>
        <end position="447"/>
    </location>
</feature>
<keyword evidence="1" id="KW-0597">Phosphoprotein</keyword>
<name>A0A9N7TMM2_PLEPL</name>
<dbReference type="CDD" id="cd01257">
    <property type="entry name" value="PH_IRS"/>
    <property type="match status" value="1"/>
</dbReference>
<feature type="region of interest" description="Disordered" evidence="2">
    <location>
        <begin position="493"/>
        <end position="614"/>
    </location>
</feature>
<dbReference type="GO" id="GO:0005886">
    <property type="term" value="C:plasma membrane"/>
    <property type="evidence" value="ECO:0007669"/>
    <property type="project" value="TreeGrafter"/>
</dbReference>
<dbReference type="PANTHER" id="PTHR10614:SF8">
    <property type="entry name" value="INSULIN RECEPTOR SUBSTRATE 3"/>
    <property type="match status" value="1"/>
</dbReference>
<dbReference type="PROSITE" id="PS51064">
    <property type="entry name" value="IRS_PTB"/>
    <property type="match status" value="1"/>
</dbReference>
<dbReference type="GO" id="GO:0005829">
    <property type="term" value="C:cytosol"/>
    <property type="evidence" value="ECO:0007669"/>
    <property type="project" value="TreeGrafter"/>
</dbReference>
<keyword evidence="6" id="KW-1185">Reference proteome</keyword>
<dbReference type="CDD" id="cd01204">
    <property type="entry name" value="PTB_IRS"/>
    <property type="match status" value="1"/>
</dbReference>
<dbReference type="SMART" id="SM00310">
    <property type="entry name" value="PTBI"/>
    <property type="match status" value="1"/>
</dbReference>
<evidence type="ECO:0000313" key="6">
    <source>
        <dbReference type="Proteomes" id="UP001153269"/>
    </source>
</evidence>
<dbReference type="GO" id="GO:0005158">
    <property type="term" value="F:insulin receptor binding"/>
    <property type="evidence" value="ECO:0007669"/>
    <property type="project" value="InterPro"/>
</dbReference>
<accession>A0A9N7TMM2</accession>
<evidence type="ECO:0000313" key="5">
    <source>
        <dbReference type="EMBL" id="CAB1414764.1"/>
    </source>
</evidence>
<dbReference type="InterPro" id="IPR002404">
    <property type="entry name" value="IRS_PTB"/>
</dbReference>
<dbReference type="InterPro" id="IPR001849">
    <property type="entry name" value="PH_domain"/>
</dbReference>
<dbReference type="Proteomes" id="UP001153269">
    <property type="component" value="Unassembled WGS sequence"/>
</dbReference>
<dbReference type="GO" id="GO:0043548">
    <property type="term" value="F:phosphatidylinositol 3-kinase binding"/>
    <property type="evidence" value="ECO:0007669"/>
    <property type="project" value="TreeGrafter"/>
</dbReference>
<proteinExistence type="predicted"/>
<dbReference type="EMBL" id="CADEAL010000123">
    <property type="protein sequence ID" value="CAB1414764.1"/>
    <property type="molecule type" value="Genomic_DNA"/>
</dbReference>
<gene>
    <name evidence="5" type="ORF">PLEPLA_LOCUS2475</name>
</gene>
<feature type="compositionally biased region" description="Polar residues" evidence="2">
    <location>
        <begin position="412"/>
        <end position="435"/>
    </location>
</feature>
<evidence type="ECO:0000256" key="1">
    <source>
        <dbReference type="ARBA" id="ARBA00022553"/>
    </source>
</evidence>
<dbReference type="InterPro" id="IPR011993">
    <property type="entry name" value="PH-like_dom_sf"/>
</dbReference>
<comment type="caution">
    <text evidence="5">The sequence shown here is derived from an EMBL/GenBank/DDBJ whole genome shotgun (WGS) entry which is preliminary data.</text>
</comment>
<dbReference type="AlphaFoldDB" id="A0A9N7TMM2"/>
<evidence type="ECO:0000259" key="3">
    <source>
        <dbReference type="PROSITE" id="PS50003"/>
    </source>
</evidence>
<feature type="region of interest" description="Disordered" evidence="2">
    <location>
        <begin position="1"/>
        <end position="63"/>
    </location>
</feature>
<dbReference type="GO" id="GO:0008286">
    <property type="term" value="P:insulin receptor signaling pathway"/>
    <property type="evidence" value="ECO:0007669"/>
    <property type="project" value="InterPro"/>
</dbReference>
<dbReference type="PANTHER" id="PTHR10614">
    <property type="entry name" value="INSULIN RECEPTOR SUBSTRATE"/>
    <property type="match status" value="1"/>
</dbReference>
<dbReference type="SMART" id="SM01244">
    <property type="entry name" value="IRS"/>
    <property type="match status" value="1"/>
</dbReference>
<feature type="compositionally biased region" description="Low complexity" evidence="2">
    <location>
        <begin position="11"/>
        <end position="22"/>
    </location>
</feature>
<evidence type="ECO:0000259" key="4">
    <source>
        <dbReference type="PROSITE" id="PS51064"/>
    </source>
</evidence>
<dbReference type="Pfam" id="PF02174">
    <property type="entry name" value="IRS"/>
    <property type="match status" value="1"/>
</dbReference>
<feature type="compositionally biased region" description="Polar residues" evidence="2">
    <location>
        <begin position="591"/>
        <end position="602"/>
    </location>
</feature>
<dbReference type="Gene3D" id="2.30.29.30">
    <property type="entry name" value="Pleckstrin-homology domain (PH domain)/Phosphotyrosine-binding domain (PTB)"/>
    <property type="match status" value="2"/>
</dbReference>
<feature type="compositionally biased region" description="Basic and acidic residues" evidence="2">
    <location>
        <begin position="41"/>
        <end position="54"/>
    </location>
</feature>
<dbReference type="SMART" id="SM00233">
    <property type="entry name" value="PH"/>
    <property type="match status" value="1"/>
</dbReference>
<dbReference type="SUPFAM" id="SSF50729">
    <property type="entry name" value="PH domain-like"/>
    <property type="match status" value="2"/>
</dbReference>
<organism evidence="5 6">
    <name type="scientific">Pleuronectes platessa</name>
    <name type="common">European plaice</name>
    <dbReference type="NCBI Taxonomy" id="8262"/>
    <lineage>
        <taxon>Eukaryota</taxon>
        <taxon>Metazoa</taxon>
        <taxon>Chordata</taxon>
        <taxon>Craniata</taxon>
        <taxon>Vertebrata</taxon>
        <taxon>Euteleostomi</taxon>
        <taxon>Actinopterygii</taxon>
        <taxon>Neopterygii</taxon>
        <taxon>Teleostei</taxon>
        <taxon>Neoteleostei</taxon>
        <taxon>Acanthomorphata</taxon>
        <taxon>Carangaria</taxon>
        <taxon>Pleuronectiformes</taxon>
        <taxon>Pleuronectoidei</taxon>
        <taxon>Pleuronectidae</taxon>
        <taxon>Pleuronectes</taxon>
    </lineage>
</organism>
<protein>
    <submittedName>
        <fullName evidence="5">Uncharacterized protein</fullName>
    </submittedName>
</protein>
<dbReference type="InterPro" id="IPR039011">
    <property type="entry name" value="IRS"/>
</dbReference>
<evidence type="ECO:0000256" key="2">
    <source>
        <dbReference type="SAM" id="MobiDB-lite"/>
    </source>
</evidence>
<dbReference type="PRINTS" id="PR00628">
    <property type="entry name" value="INSULINRSI"/>
</dbReference>
<feature type="domain" description="PH" evidence="3">
    <location>
        <begin position="102"/>
        <end position="214"/>
    </location>
</feature>